<dbReference type="InterPro" id="IPR000515">
    <property type="entry name" value="MetI-like"/>
</dbReference>
<dbReference type="Pfam" id="PF19300">
    <property type="entry name" value="BPD_transp_1_N"/>
    <property type="match status" value="1"/>
</dbReference>
<accession>A0A081NTG2</accession>
<comment type="subcellular location">
    <subcellularLocation>
        <location evidence="1 13">Cell membrane</location>
        <topology evidence="1 13">Multi-pass membrane protein</topology>
    </subcellularLocation>
</comment>
<feature type="transmembrane region" description="Helical" evidence="13">
    <location>
        <begin position="173"/>
        <end position="193"/>
    </location>
</feature>
<evidence type="ECO:0000259" key="14">
    <source>
        <dbReference type="PROSITE" id="PS50928"/>
    </source>
</evidence>
<evidence type="ECO:0000256" key="11">
    <source>
        <dbReference type="ARBA" id="ARBA00038669"/>
    </source>
</evidence>
<dbReference type="InterPro" id="IPR050045">
    <property type="entry name" value="Opp2B"/>
</dbReference>
<dbReference type="RefSeq" id="WP_036693575.1">
    <property type="nucleotide sequence ID" value="NZ_JNVM01000064.1"/>
</dbReference>
<keyword evidence="5 13" id="KW-0812">Transmembrane</keyword>
<sequence length="310" mass="33847">MIAYFLRRVLHMIPVFVGVTCITFALMNLTPGDPAEIMLRGASGVQPSQEAIEAAREAMGLNDPVYKQYAAWLWRVVHLDLGRSYSSNLPVWQELTDRLPATLLLGMWALAAMLAISLPLGIGSALYPHSWADRLARVIAMLSVSMPGYWLGLLLVYYGSVKLKLFPVMGMDGLRSVVLPALTLGIGMAGNYIRVIRSGLLDVLGTSYIKAARAKGLQESLVIGRHAVVNALLPVMTMLGINIGGLLGGSVIVETIFSWPGIGKFAVDAIFKKDFIVIQGYVLLMAVFVVSVNLAVDLCYRMIDPRIRLR</sequence>
<feature type="transmembrane region" description="Helical" evidence="13">
    <location>
        <begin position="12"/>
        <end position="30"/>
    </location>
</feature>
<evidence type="ECO:0000256" key="4">
    <source>
        <dbReference type="ARBA" id="ARBA00022596"/>
    </source>
</evidence>
<name>A0A081NTG2_9BACL</name>
<dbReference type="Proteomes" id="UP000028123">
    <property type="component" value="Unassembled WGS sequence"/>
</dbReference>
<evidence type="ECO:0000256" key="7">
    <source>
        <dbReference type="ARBA" id="ARBA00023065"/>
    </source>
</evidence>
<evidence type="ECO:0000256" key="5">
    <source>
        <dbReference type="ARBA" id="ARBA00022692"/>
    </source>
</evidence>
<dbReference type="OrthoDB" id="24153at2"/>
<organism evidence="15 16">
    <name type="scientific">Paenibacillus tyrfis</name>
    <dbReference type="NCBI Taxonomy" id="1501230"/>
    <lineage>
        <taxon>Bacteria</taxon>
        <taxon>Bacillati</taxon>
        <taxon>Bacillota</taxon>
        <taxon>Bacilli</taxon>
        <taxon>Bacillales</taxon>
        <taxon>Paenibacillaceae</taxon>
        <taxon>Paenibacillus</taxon>
    </lineage>
</organism>
<dbReference type="Pfam" id="PF00528">
    <property type="entry name" value="BPD_transp_1"/>
    <property type="match status" value="1"/>
</dbReference>
<keyword evidence="16" id="KW-1185">Reference proteome</keyword>
<evidence type="ECO:0000256" key="8">
    <source>
        <dbReference type="ARBA" id="ARBA00023112"/>
    </source>
</evidence>
<comment type="similarity">
    <text evidence="10">Belongs to the binding-protein-dependent transport system permease family. OppBC subfamily.</text>
</comment>
<protein>
    <recommendedName>
        <fullName evidence="12">Nickel import system permease protein NikB</fullName>
    </recommendedName>
</protein>
<dbReference type="eggNOG" id="COG0601">
    <property type="taxonomic scope" value="Bacteria"/>
</dbReference>
<keyword evidence="6 13" id="KW-1133">Transmembrane helix</keyword>
<dbReference type="Gene3D" id="1.10.3720.10">
    <property type="entry name" value="MetI-like"/>
    <property type="match status" value="1"/>
</dbReference>
<dbReference type="GO" id="GO:0015099">
    <property type="term" value="F:nickel cation transmembrane transporter activity"/>
    <property type="evidence" value="ECO:0007669"/>
    <property type="project" value="InterPro"/>
</dbReference>
<feature type="transmembrane region" description="Helical" evidence="13">
    <location>
        <begin position="139"/>
        <end position="161"/>
    </location>
</feature>
<dbReference type="PANTHER" id="PTHR43163:SF6">
    <property type="entry name" value="DIPEPTIDE TRANSPORT SYSTEM PERMEASE PROTEIN DPPB-RELATED"/>
    <property type="match status" value="1"/>
</dbReference>
<evidence type="ECO:0000256" key="2">
    <source>
        <dbReference type="ARBA" id="ARBA00022448"/>
    </source>
</evidence>
<dbReference type="PANTHER" id="PTHR43163">
    <property type="entry name" value="DIPEPTIDE TRANSPORT SYSTEM PERMEASE PROTEIN DPPB-RELATED"/>
    <property type="match status" value="1"/>
</dbReference>
<dbReference type="EMBL" id="JNVM01000064">
    <property type="protein sequence ID" value="KEQ21735.1"/>
    <property type="molecule type" value="Genomic_DNA"/>
</dbReference>
<feature type="transmembrane region" description="Helical" evidence="13">
    <location>
        <begin position="231"/>
        <end position="256"/>
    </location>
</feature>
<proteinExistence type="inferred from homology"/>
<evidence type="ECO:0000256" key="12">
    <source>
        <dbReference type="ARBA" id="ARBA00044774"/>
    </source>
</evidence>
<keyword evidence="7" id="KW-0406">Ion transport</keyword>
<reference evidence="15 16" key="1">
    <citation type="submission" date="2014-06" db="EMBL/GenBank/DDBJ databases">
        <title>Draft genome sequence of Paenibacillus sp. MSt1.</title>
        <authorList>
            <person name="Aw Y.K."/>
            <person name="Ong K.S."/>
            <person name="Gan H.M."/>
            <person name="Lee S.M."/>
        </authorList>
    </citation>
    <scope>NUCLEOTIDE SEQUENCE [LARGE SCALE GENOMIC DNA]</scope>
    <source>
        <strain evidence="15 16">MSt1</strain>
    </source>
</reference>
<keyword evidence="3" id="KW-1003">Cell membrane</keyword>
<dbReference type="AlphaFoldDB" id="A0A081NTG2"/>
<dbReference type="SUPFAM" id="SSF161098">
    <property type="entry name" value="MetI-like"/>
    <property type="match status" value="1"/>
</dbReference>
<evidence type="ECO:0000256" key="10">
    <source>
        <dbReference type="ARBA" id="ARBA00024202"/>
    </source>
</evidence>
<keyword evidence="2 13" id="KW-0813">Transport</keyword>
<dbReference type="InterPro" id="IPR035906">
    <property type="entry name" value="MetI-like_sf"/>
</dbReference>
<dbReference type="PROSITE" id="PS50928">
    <property type="entry name" value="ABC_TM1"/>
    <property type="match status" value="1"/>
</dbReference>
<dbReference type="GO" id="GO:0005886">
    <property type="term" value="C:plasma membrane"/>
    <property type="evidence" value="ECO:0007669"/>
    <property type="project" value="UniProtKB-SubCell"/>
</dbReference>
<feature type="transmembrane region" description="Helical" evidence="13">
    <location>
        <begin position="276"/>
        <end position="300"/>
    </location>
</feature>
<comment type="caution">
    <text evidence="15">The sequence shown here is derived from an EMBL/GenBank/DDBJ whole genome shotgun (WGS) entry which is preliminary data.</text>
</comment>
<feature type="domain" description="ABC transmembrane type-1" evidence="14">
    <location>
        <begin position="99"/>
        <end position="300"/>
    </location>
</feature>
<dbReference type="NCBIfam" id="NF045470">
    <property type="entry name" value="Opp2B"/>
    <property type="match status" value="1"/>
</dbReference>
<comment type="subunit">
    <text evidence="11">The complex is composed of two ATP-binding proteins (NikD and NikE), two transmembrane proteins (NikB and NikC) and a solute-binding protein (NikA).</text>
</comment>
<evidence type="ECO:0000256" key="13">
    <source>
        <dbReference type="RuleBase" id="RU363032"/>
    </source>
</evidence>
<evidence type="ECO:0000256" key="3">
    <source>
        <dbReference type="ARBA" id="ARBA00022475"/>
    </source>
</evidence>
<gene>
    <name evidence="15" type="ORF">ET33_33830</name>
</gene>
<evidence type="ECO:0000256" key="1">
    <source>
        <dbReference type="ARBA" id="ARBA00004651"/>
    </source>
</evidence>
<dbReference type="InterPro" id="IPR045621">
    <property type="entry name" value="BPD_transp_1_N"/>
</dbReference>
<keyword evidence="4" id="KW-0533">Nickel</keyword>
<evidence type="ECO:0000313" key="15">
    <source>
        <dbReference type="EMBL" id="KEQ21735.1"/>
    </source>
</evidence>
<dbReference type="CDD" id="cd06261">
    <property type="entry name" value="TM_PBP2"/>
    <property type="match status" value="1"/>
</dbReference>
<keyword evidence="8" id="KW-0921">Nickel transport</keyword>
<feature type="transmembrane region" description="Helical" evidence="13">
    <location>
        <begin position="105"/>
        <end position="127"/>
    </location>
</feature>
<keyword evidence="9 13" id="KW-0472">Membrane</keyword>
<evidence type="ECO:0000313" key="16">
    <source>
        <dbReference type="Proteomes" id="UP000028123"/>
    </source>
</evidence>
<evidence type="ECO:0000256" key="9">
    <source>
        <dbReference type="ARBA" id="ARBA00023136"/>
    </source>
</evidence>
<evidence type="ECO:0000256" key="6">
    <source>
        <dbReference type="ARBA" id="ARBA00022989"/>
    </source>
</evidence>